<dbReference type="InterPro" id="IPR011990">
    <property type="entry name" value="TPR-like_helical_dom_sf"/>
</dbReference>
<name>A0A1F7FBK1_UNCRA</name>
<keyword evidence="1" id="KW-0732">Signal</keyword>
<protein>
    <recommendedName>
        <fullName evidence="4">Sel1 repeat family protein</fullName>
    </recommendedName>
</protein>
<evidence type="ECO:0000313" key="2">
    <source>
        <dbReference type="EMBL" id="OGK04039.1"/>
    </source>
</evidence>
<comment type="caution">
    <text evidence="2">The sequence shown here is derived from an EMBL/GenBank/DDBJ whole genome shotgun (WGS) entry which is preliminary data.</text>
</comment>
<evidence type="ECO:0000256" key="1">
    <source>
        <dbReference type="SAM" id="SignalP"/>
    </source>
</evidence>
<evidence type="ECO:0000313" key="3">
    <source>
        <dbReference type="Proteomes" id="UP000179243"/>
    </source>
</evidence>
<dbReference type="SUPFAM" id="SSF48452">
    <property type="entry name" value="TPR-like"/>
    <property type="match status" value="1"/>
</dbReference>
<accession>A0A1F7FBK1</accession>
<dbReference type="EMBL" id="MFYX01000077">
    <property type="protein sequence ID" value="OGK04039.1"/>
    <property type="molecule type" value="Genomic_DNA"/>
</dbReference>
<feature type="chain" id="PRO_5009528578" description="Sel1 repeat family protein" evidence="1">
    <location>
        <begin position="33"/>
        <end position="220"/>
    </location>
</feature>
<dbReference type="Proteomes" id="UP000179243">
    <property type="component" value="Unassembled WGS sequence"/>
</dbReference>
<sequence>MFFPVSMIYFKNTRSAMVLSIVVLCAALCANAMDRDLVRAGIGKVFDREFEEARVYIEKGLEDRNEIRGFMKTWILLMENLDKKNPVFEKQCSNSCGAYEKASQGSNADSLLLGGMWQGLMALYLTGINETLAAYRYGARACEMLKKSLMVDPEKYDAYYGLGIYYKMRFELGQTLWFVPSSKNDRERAKTYLERAWAKGEFTRELSAHQLIDISAVGMQ</sequence>
<feature type="signal peptide" evidence="1">
    <location>
        <begin position="1"/>
        <end position="32"/>
    </location>
</feature>
<reference evidence="2 3" key="1">
    <citation type="journal article" date="2016" name="Nat. Commun.">
        <title>Thousands of microbial genomes shed light on interconnected biogeochemical processes in an aquifer system.</title>
        <authorList>
            <person name="Anantharaman K."/>
            <person name="Brown C.T."/>
            <person name="Hug L.A."/>
            <person name="Sharon I."/>
            <person name="Castelle C.J."/>
            <person name="Probst A.J."/>
            <person name="Thomas B.C."/>
            <person name="Singh A."/>
            <person name="Wilkins M.J."/>
            <person name="Karaoz U."/>
            <person name="Brodie E.L."/>
            <person name="Williams K.H."/>
            <person name="Hubbard S.S."/>
            <person name="Banfield J.F."/>
        </authorList>
    </citation>
    <scope>NUCLEOTIDE SEQUENCE [LARGE SCALE GENOMIC DNA]</scope>
</reference>
<evidence type="ECO:0008006" key="4">
    <source>
        <dbReference type="Google" id="ProtNLM"/>
    </source>
</evidence>
<dbReference type="AlphaFoldDB" id="A0A1F7FBK1"/>
<gene>
    <name evidence="2" type="ORF">A2519_00870</name>
</gene>
<organism evidence="2 3">
    <name type="scientific">Candidatus Raymondbacteria bacterium RIFOXYD12_FULL_49_13</name>
    <dbReference type="NCBI Taxonomy" id="1817890"/>
    <lineage>
        <taxon>Bacteria</taxon>
        <taxon>Raymondiibacteriota</taxon>
    </lineage>
</organism>
<proteinExistence type="predicted"/>